<gene>
    <name evidence="1" type="primary">fhaC</name>
    <name evidence="1" type="ORF">ACS15_4183</name>
</gene>
<proteinExistence type="predicted"/>
<name>A0AAC9BNJ2_9RALS</name>
<protein>
    <submittedName>
        <fullName evidence="1">Activation/secretion domain protein</fullName>
    </submittedName>
</protein>
<dbReference type="KEGG" id="rin:ACS15_4183"/>
<accession>A0AAC9BNJ2</accession>
<dbReference type="Proteomes" id="UP000077927">
    <property type="component" value="Chromosome 2"/>
</dbReference>
<sequence>MGLLCAQLSAGLVNATPVASANRIVVLRTRVSSVVFVLQ</sequence>
<organism evidence="1 2">
    <name type="scientific">Ralstonia insidiosa</name>
    <dbReference type="NCBI Taxonomy" id="190721"/>
    <lineage>
        <taxon>Bacteria</taxon>
        <taxon>Pseudomonadati</taxon>
        <taxon>Pseudomonadota</taxon>
        <taxon>Betaproteobacteria</taxon>
        <taxon>Burkholderiales</taxon>
        <taxon>Burkholderiaceae</taxon>
        <taxon>Ralstonia</taxon>
    </lineage>
</organism>
<dbReference type="EMBL" id="CP012606">
    <property type="protein sequence ID" value="ANH75910.1"/>
    <property type="molecule type" value="Genomic_DNA"/>
</dbReference>
<evidence type="ECO:0000313" key="1">
    <source>
        <dbReference type="EMBL" id="ANH75910.1"/>
    </source>
</evidence>
<evidence type="ECO:0000313" key="2">
    <source>
        <dbReference type="Proteomes" id="UP000077927"/>
    </source>
</evidence>
<dbReference type="AlphaFoldDB" id="A0AAC9BNJ2"/>
<reference evidence="1 2" key="1">
    <citation type="submission" date="2015-09" db="EMBL/GenBank/DDBJ databases">
        <authorList>
            <person name="Xu Y."/>
            <person name="Nagy A."/>
            <person name="Liu N.T."/>
            <person name="Nou X."/>
        </authorList>
    </citation>
    <scope>NUCLEOTIDE SEQUENCE [LARGE SCALE GENOMIC DNA]</scope>
    <source>
        <strain evidence="1 2">FC1138</strain>
    </source>
</reference>